<feature type="non-terminal residue" evidence="1">
    <location>
        <position position="355"/>
    </location>
</feature>
<reference key="2">
    <citation type="submission" date="2011-10" db="EMBL/GenBank/DDBJ databases">
        <title>The genome and transcriptome sequence of Clonorchis sinensis provide insights into the carcinogenic liver fluke.</title>
        <authorList>
            <person name="Wang X."/>
            <person name="Huang Y."/>
            <person name="Chen W."/>
            <person name="Liu H."/>
            <person name="Guo L."/>
            <person name="Chen Y."/>
            <person name="Luo F."/>
            <person name="Zhou W."/>
            <person name="Sun J."/>
            <person name="Mao Q."/>
            <person name="Liang P."/>
            <person name="Zhou C."/>
            <person name="Tian Y."/>
            <person name="Men J."/>
            <person name="Lv X."/>
            <person name="Huang L."/>
            <person name="Zhou J."/>
            <person name="Hu Y."/>
            <person name="Li R."/>
            <person name="Zhang F."/>
            <person name="Lei H."/>
            <person name="Li X."/>
            <person name="Hu X."/>
            <person name="Liang C."/>
            <person name="Xu J."/>
            <person name="Wu Z."/>
            <person name="Yu X."/>
        </authorList>
    </citation>
    <scope>NUCLEOTIDE SEQUENCE</scope>
    <source>
        <strain>Henan</strain>
    </source>
</reference>
<name>G7Y5K6_CLOSI</name>
<dbReference type="AlphaFoldDB" id="G7Y5K6"/>
<proteinExistence type="predicted"/>
<keyword evidence="2" id="KW-1185">Reference proteome</keyword>
<accession>G7Y5K6</accession>
<evidence type="ECO:0000313" key="2">
    <source>
        <dbReference type="Proteomes" id="UP000008909"/>
    </source>
</evidence>
<protein>
    <submittedName>
        <fullName evidence="1">Uncharacterized protein</fullName>
    </submittedName>
</protein>
<dbReference type="Proteomes" id="UP000008909">
    <property type="component" value="Unassembled WGS sequence"/>
</dbReference>
<gene>
    <name evidence="1" type="ORF">CLF_101360</name>
</gene>
<dbReference type="EMBL" id="DF142877">
    <property type="protein sequence ID" value="GAA48242.1"/>
    <property type="molecule type" value="Genomic_DNA"/>
</dbReference>
<organism evidence="1 2">
    <name type="scientific">Clonorchis sinensis</name>
    <name type="common">Chinese liver fluke</name>
    <dbReference type="NCBI Taxonomy" id="79923"/>
    <lineage>
        <taxon>Eukaryota</taxon>
        <taxon>Metazoa</taxon>
        <taxon>Spiralia</taxon>
        <taxon>Lophotrochozoa</taxon>
        <taxon>Platyhelminthes</taxon>
        <taxon>Trematoda</taxon>
        <taxon>Digenea</taxon>
        <taxon>Opisthorchiida</taxon>
        <taxon>Opisthorchiata</taxon>
        <taxon>Opisthorchiidae</taxon>
        <taxon>Clonorchis</taxon>
    </lineage>
</organism>
<sequence length="355" mass="40680">MHPRYLLKSSVYHGHSNVEATNSKSCIAPSVWFRVTKTADQISARCKCVTKSTPNHPFTSAIECTRHPGPLNISAYGIENIVDDNQMLFLPSAYHPLNHKDASRTHSCREKSVLPHESLHKTDRNSRIRTFWVFFVVLGKQPVEHLTVQSRPLISSVINVWHVMVFCFSLRYPYDRYTRGQSGSTEQLRRITLRAEGKSFCNSNDYISTCSLQLTVVDGNSRKMVPRKRMTQLRIFGLVQRLTQTSAVELQNGLSDWSSIRADNKRLTDSKTCRMFMRDAESDSVRLPRSCRDLSDGTTITQLIPELQLYVNFFIRPKLNPKSSKSFLEIMDGPFPLEPGRFYTYTFSNVMPART</sequence>
<reference evidence="1" key="1">
    <citation type="journal article" date="2011" name="Genome Biol.">
        <title>The draft genome of the carcinogenic human liver fluke Clonorchis sinensis.</title>
        <authorList>
            <person name="Wang X."/>
            <person name="Chen W."/>
            <person name="Huang Y."/>
            <person name="Sun J."/>
            <person name="Men J."/>
            <person name="Liu H."/>
            <person name="Luo F."/>
            <person name="Guo L."/>
            <person name="Lv X."/>
            <person name="Deng C."/>
            <person name="Zhou C."/>
            <person name="Fan Y."/>
            <person name="Li X."/>
            <person name="Huang L."/>
            <person name="Hu Y."/>
            <person name="Liang C."/>
            <person name="Hu X."/>
            <person name="Xu J."/>
            <person name="Yu X."/>
        </authorList>
    </citation>
    <scope>NUCLEOTIDE SEQUENCE [LARGE SCALE GENOMIC DNA]</scope>
    <source>
        <strain evidence="1">Henan</strain>
    </source>
</reference>
<evidence type="ECO:0000313" key="1">
    <source>
        <dbReference type="EMBL" id="GAA48242.1"/>
    </source>
</evidence>